<dbReference type="AlphaFoldDB" id="A0AAD5KDG9"/>
<evidence type="ECO:0000256" key="1">
    <source>
        <dbReference type="SAM" id="MobiDB-lite"/>
    </source>
</evidence>
<sequence>MSSITASYTSASENKSFEHAITTDKGTMYDLTESIKLIQTDINQYLTSRMAANNENMDTSKEEAEAEGEEDEEEDEEEDQRPDTNNNNNNNKKQKTSK</sequence>
<gene>
    <name evidence="2" type="ORF">BDA99DRAFT_504400</name>
</gene>
<dbReference type="EMBL" id="JAIXMP010000009">
    <property type="protein sequence ID" value="KAI9267931.1"/>
    <property type="molecule type" value="Genomic_DNA"/>
</dbReference>
<organism evidence="2 3">
    <name type="scientific">Phascolomyces articulosus</name>
    <dbReference type="NCBI Taxonomy" id="60185"/>
    <lineage>
        <taxon>Eukaryota</taxon>
        <taxon>Fungi</taxon>
        <taxon>Fungi incertae sedis</taxon>
        <taxon>Mucoromycota</taxon>
        <taxon>Mucoromycotina</taxon>
        <taxon>Mucoromycetes</taxon>
        <taxon>Mucorales</taxon>
        <taxon>Lichtheimiaceae</taxon>
        <taxon>Phascolomyces</taxon>
    </lineage>
</organism>
<feature type="compositionally biased region" description="Acidic residues" evidence="1">
    <location>
        <begin position="64"/>
        <end position="80"/>
    </location>
</feature>
<accession>A0AAD5KDG9</accession>
<dbReference type="Proteomes" id="UP001209540">
    <property type="component" value="Unassembled WGS sequence"/>
</dbReference>
<evidence type="ECO:0000313" key="3">
    <source>
        <dbReference type="Proteomes" id="UP001209540"/>
    </source>
</evidence>
<feature type="compositionally biased region" description="Polar residues" evidence="1">
    <location>
        <begin position="1"/>
        <end position="14"/>
    </location>
</feature>
<comment type="caution">
    <text evidence="2">The sequence shown here is derived from an EMBL/GenBank/DDBJ whole genome shotgun (WGS) entry which is preliminary data.</text>
</comment>
<feature type="region of interest" description="Disordered" evidence="1">
    <location>
        <begin position="1"/>
        <end position="23"/>
    </location>
</feature>
<keyword evidence="3" id="KW-1185">Reference proteome</keyword>
<feature type="region of interest" description="Disordered" evidence="1">
    <location>
        <begin position="49"/>
        <end position="98"/>
    </location>
</feature>
<protein>
    <recommendedName>
        <fullName evidence="4">EKC/KEOPS complex subunit GON7</fullName>
    </recommendedName>
</protein>
<evidence type="ECO:0000313" key="2">
    <source>
        <dbReference type="EMBL" id="KAI9267931.1"/>
    </source>
</evidence>
<reference evidence="2" key="2">
    <citation type="submission" date="2023-02" db="EMBL/GenBank/DDBJ databases">
        <authorList>
            <consortium name="DOE Joint Genome Institute"/>
            <person name="Mondo S.J."/>
            <person name="Chang Y."/>
            <person name="Wang Y."/>
            <person name="Ahrendt S."/>
            <person name="Andreopoulos W."/>
            <person name="Barry K."/>
            <person name="Beard J."/>
            <person name="Benny G.L."/>
            <person name="Blankenship S."/>
            <person name="Bonito G."/>
            <person name="Cuomo C."/>
            <person name="Desiro A."/>
            <person name="Gervers K.A."/>
            <person name="Hundley H."/>
            <person name="Kuo A."/>
            <person name="LaButti K."/>
            <person name="Lang B.F."/>
            <person name="Lipzen A."/>
            <person name="O'Donnell K."/>
            <person name="Pangilinan J."/>
            <person name="Reynolds N."/>
            <person name="Sandor L."/>
            <person name="Smith M.W."/>
            <person name="Tsang A."/>
            <person name="Grigoriev I.V."/>
            <person name="Stajich J.E."/>
            <person name="Spatafora J.W."/>
        </authorList>
    </citation>
    <scope>NUCLEOTIDE SEQUENCE</scope>
    <source>
        <strain evidence="2">RSA 2281</strain>
    </source>
</reference>
<name>A0AAD5KDG9_9FUNG</name>
<proteinExistence type="predicted"/>
<evidence type="ECO:0008006" key="4">
    <source>
        <dbReference type="Google" id="ProtNLM"/>
    </source>
</evidence>
<reference evidence="2" key="1">
    <citation type="journal article" date="2022" name="IScience">
        <title>Evolution of zygomycete secretomes and the origins of terrestrial fungal ecologies.</title>
        <authorList>
            <person name="Chang Y."/>
            <person name="Wang Y."/>
            <person name="Mondo S."/>
            <person name="Ahrendt S."/>
            <person name="Andreopoulos W."/>
            <person name="Barry K."/>
            <person name="Beard J."/>
            <person name="Benny G.L."/>
            <person name="Blankenship S."/>
            <person name="Bonito G."/>
            <person name="Cuomo C."/>
            <person name="Desiro A."/>
            <person name="Gervers K.A."/>
            <person name="Hundley H."/>
            <person name="Kuo A."/>
            <person name="LaButti K."/>
            <person name="Lang B.F."/>
            <person name="Lipzen A."/>
            <person name="O'Donnell K."/>
            <person name="Pangilinan J."/>
            <person name="Reynolds N."/>
            <person name="Sandor L."/>
            <person name="Smith M.E."/>
            <person name="Tsang A."/>
            <person name="Grigoriev I.V."/>
            <person name="Stajich J.E."/>
            <person name="Spatafora J.W."/>
        </authorList>
    </citation>
    <scope>NUCLEOTIDE SEQUENCE</scope>
    <source>
        <strain evidence="2">RSA 2281</strain>
    </source>
</reference>